<evidence type="ECO:0008006" key="4">
    <source>
        <dbReference type="Google" id="ProtNLM"/>
    </source>
</evidence>
<dbReference type="OrthoDB" id="8083319at2"/>
<keyword evidence="1" id="KW-0472">Membrane</keyword>
<accession>A0A1G5ZPR9</accession>
<name>A0A1G5ZPR9_9HYPH</name>
<keyword evidence="1" id="KW-1133">Transmembrane helix</keyword>
<dbReference type="EMBL" id="FMXM01000024">
    <property type="protein sequence ID" value="SDA96486.1"/>
    <property type="molecule type" value="Genomic_DNA"/>
</dbReference>
<reference evidence="2 3" key="1">
    <citation type="submission" date="2016-10" db="EMBL/GenBank/DDBJ databases">
        <authorList>
            <person name="de Groot N.N."/>
        </authorList>
    </citation>
    <scope>NUCLEOTIDE SEQUENCE [LARGE SCALE GENOMIC DNA]</scope>
    <source>
        <strain evidence="2 3">CGMCC 1.12097</strain>
    </source>
</reference>
<dbReference type="Proteomes" id="UP000198588">
    <property type="component" value="Unassembled WGS sequence"/>
</dbReference>
<protein>
    <recommendedName>
        <fullName evidence="4">Polymerase</fullName>
    </recommendedName>
</protein>
<dbReference type="RefSeq" id="WP_091585076.1">
    <property type="nucleotide sequence ID" value="NZ_FMXM01000024.1"/>
</dbReference>
<dbReference type="AlphaFoldDB" id="A0A1G5ZPR9"/>
<organism evidence="2 3">
    <name type="scientific">Mesorhizobium qingshengii</name>
    <dbReference type="NCBI Taxonomy" id="1165689"/>
    <lineage>
        <taxon>Bacteria</taxon>
        <taxon>Pseudomonadati</taxon>
        <taxon>Pseudomonadota</taxon>
        <taxon>Alphaproteobacteria</taxon>
        <taxon>Hyphomicrobiales</taxon>
        <taxon>Phyllobacteriaceae</taxon>
        <taxon>Mesorhizobium</taxon>
    </lineage>
</organism>
<evidence type="ECO:0000256" key="1">
    <source>
        <dbReference type="SAM" id="Phobius"/>
    </source>
</evidence>
<feature type="transmembrane region" description="Helical" evidence="1">
    <location>
        <begin position="6"/>
        <end position="28"/>
    </location>
</feature>
<keyword evidence="1" id="KW-0812">Transmembrane</keyword>
<gene>
    <name evidence="2" type="ORF">SAMN02927914_05647</name>
</gene>
<proteinExistence type="predicted"/>
<evidence type="ECO:0000313" key="3">
    <source>
        <dbReference type="Proteomes" id="UP000198588"/>
    </source>
</evidence>
<sequence>MRPGEIIANTFAAILAMCGLAIIFLVAGRPLFPRRHARIVIILPADPNTTAAIRNTVPHLPTTFNLALAPPKPTGRT</sequence>
<evidence type="ECO:0000313" key="2">
    <source>
        <dbReference type="EMBL" id="SDA96486.1"/>
    </source>
</evidence>